<evidence type="ECO:0000256" key="1">
    <source>
        <dbReference type="SAM" id="SignalP"/>
    </source>
</evidence>
<dbReference type="Proteomes" id="UP000031521">
    <property type="component" value="Chromosome"/>
</dbReference>
<dbReference type="RefSeq" id="WP_043869436.1">
    <property type="nucleotide sequence ID" value="NZ_CP004393.1"/>
</dbReference>
<feature type="chain" id="PRO_5002100763" evidence="1">
    <location>
        <begin position="21"/>
        <end position="333"/>
    </location>
</feature>
<sequence>MLRPLFFSAALLAAGSPILADTPLRVQLGWIANVQYGEHFIALEDGLFAERGLDVQIAPGGPNAPNALTAVAAGEADIGYTSWLPFLDAVARGNDFVLIAAAMQTSPLGIISLPSHPILQPVDIQGARILAQGPAEKTAIEATLSLAGLPTDDWTMVPGGFSPEPLLAGDGDGYTAFATNQAITLEQMGLVAEEDFYFRSFDDLGLEGYAGLAFVSRQFLEENRETVLAYLEAVVAGWIRSEEDPAYAARLVVDKYGRDYGLELDQQIRQNEVQAQFFRPNGDPDYPIYSLDLEKVAGPMMNAARASGRTELPDPASLIAPELALEALENVKN</sequence>
<name>A0A0B5E111_9RHOB</name>
<gene>
    <name evidence="3" type="ORF">P73_1946</name>
</gene>
<dbReference type="OrthoDB" id="5372616at2"/>
<evidence type="ECO:0000313" key="3">
    <source>
        <dbReference type="EMBL" id="AJE46661.1"/>
    </source>
</evidence>
<feature type="signal peptide" evidence="1">
    <location>
        <begin position="1"/>
        <end position="20"/>
    </location>
</feature>
<keyword evidence="1" id="KW-0732">Signal</keyword>
<keyword evidence="4" id="KW-1185">Reference proteome</keyword>
<dbReference type="STRING" id="1208324.P73_1946"/>
<dbReference type="InterPro" id="IPR015168">
    <property type="entry name" value="SsuA/THI5"/>
</dbReference>
<proteinExistence type="predicted"/>
<evidence type="ECO:0000313" key="4">
    <source>
        <dbReference type="Proteomes" id="UP000031521"/>
    </source>
</evidence>
<dbReference type="InterPro" id="IPR027939">
    <property type="entry name" value="NMT1/THI5"/>
</dbReference>
<dbReference type="KEGG" id="cid:P73_1946"/>
<dbReference type="AlphaFoldDB" id="A0A0B5E111"/>
<dbReference type="HOGENOM" id="CLU_028871_1_2_5"/>
<dbReference type="EMBL" id="CP004393">
    <property type="protein sequence ID" value="AJE46661.1"/>
    <property type="molecule type" value="Genomic_DNA"/>
</dbReference>
<accession>A0A0B5E111</accession>
<dbReference type="PANTHER" id="PTHR31528">
    <property type="entry name" value="4-AMINO-5-HYDROXYMETHYL-2-METHYLPYRIMIDINE PHOSPHATE SYNTHASE THI11-RELATED"/>
    <property type="match status" value="1"/>
</dbReference>
<dbReference type="Pfam" id="PF09084">
    <property type="entry name" value="NMT1"/>
    <property type="match status" value="1"/>
</dbReference>
<protein>
    <submittedName>
        <fullName evidence="3">Twin-arginine translocation pathway signal</fullName>
    </submittedName>
</protein>
<feature type="domain" description="SsuA/THI5-like" evidence="2">
    <location>
        <begin position="38"/>
        <end position="246"/>
    </location>
</feature>
<dbReference type="Gene3D" id="3.40.190.10">
    <property type="entry name" value="Periplasmic binding protein-like II"/>
    <property type="match status" value="2"/>
</dbReference>
<dbReference type="GO" id="GO:0009228">
    <property type="term" value="P:thiamine biosynthetic process"/>
    <property type="evidence" value="ECO:0007669"/>
    <property type="project" value="InterPro"/>
</dbReference>
<dbReference type="SUPFAM" id="SSF53850">
    <property type="entry name" value="Periplasmic binding protein-like II"/>
    <property type="match status" value="1"/>
</dbReference>
<evidence type="ECO:0000259" key="2">
    <source>
        <dbReference type="Pfam" id="PF09084"/>
    </source>
</evidence>
<reference evidence="3 4" key="1">
    <citation type="journal article" date="2014" name="Int. J. Syst. Evol. Microbiol.">
        <title>Celeribacter indicus sp. nov., a polycyclic aromatic hydrocarbon-degrading bacterium from deep-sea sediment and reclassification of Huaishuia halophila as Celeribacter halophilus comb. nov.</title>
        <authorList>
            <person name="Lai Q."/>
            <person name="Cao J."/>
            <person name="Yuan J."/>
            <person name="Li F."/>
            <person name="Shao Z."/>
        </authorList>
    </citation>
    <scope>NUCLEOTIDE SEQUENCE [LARGE SCALE GENOMIC DNA]</scope>
    <source>
        <strain evidence="3">P73</strain>
    </source>
</reference>
<organism evidence="3 4">
    <name type="scientific">Celeribacter indicus</name>
    <dbReference type="NCBI Taxonomy" id="1208324"/>
    <lineage>
        <taxon>Bacteria</taxon>
        <taxon>Pseudomonadati</taxon>
        <taxon>Pseudomonadota</taxon>
        <taxon>Alphaproteobacteria</taxon>
        <taxon>Rhodobacterales</taxon>
        <taxon>Roseobacteraceae</taxon>
        <taxon>Celeribacter</taxon>
    </lineage>
</organism>
<dbReference type="PANTHER" id="PTHR31528:SF3">
    <property type="entry name" value="THIAMINE BIOSYNTHESIS PROTEIN HI_0357-RELATED"/>
    <property type="match status" value="1"/>
</dbReference>